<reference evidence="5 6" key="1">
    <citation type="journal article" date="2015" name="Genome Announc.">
        <title>Expanding the biotechnology potential of lactobacilli through comparative genomics of 213 strains and associated genera.</title>
        <authorList>
            <person name="Sun Z."/>
            <person name="Harris H.M."/>
            <person name="McCann A."/>
            <person name="Guo C."/>
            <person name="Argimon S."/>
            <person name="Zhang W."/>
            <person name="Yang X."/>
            <person name="Jeffery I.B."/>
            <person name="Cooney J.C."/>
            <person name="Kagawa T.F."/>
            <person name="Liu W."/>
            <person name="Song Y."/>
            <person name="Salvetti E."/>
            <person name="Wrobel A."/>
            <person name="Rasinkangas P."/>
            <person name="Parkhill J."/>
            <person name="Rea M.C."/>
            <person name="O'Sullivan O."/>
            <person name="Ritari J."/>
            <person name="Douillard F.P."/>
            <person name="Paul Ross R."/>
            <person name="Yang R."/>
            <person name="Briner A.E."/>
            <person name="Felis G.E."/>
            <person name="de Vos W.M."/>
            <person name="Barrangou R."/>
            <person name="Klaenhammer T.R."/>
            <person name="Caufield P.W."/>
            <person name="Cui Y."/>
            <person name="Zhang H."/>
            <person name="O'Toole P.W."/>
        </authorList>
    </citation>
    <scope>NUCLEOTIDE SEQUENCE [LARGE SCALE GENOMIC DNA]</scope>
    <source>
        <strain evidence="5 6">DSM 20405</strain>
    </source>
</reference>
<dbReference type="InterPro" id="IPR018197">
    <property type="entry name" value="Glycerate_kinase_RE-like"/>
</dbReference>
<dbReference type="GO" id="GO:0031388">
    <property type="term" value="P:organic acid phosphorylation"/>
    <property type="evidence" value="ECO:0007669"/>
    <property type="project" value="UniProtKB-UniRule"/>
</dbReference>
<dbReference type="Gene3D" id="3.90.1510.10">
    <property type="entry name" value="Glycerate kinase, domain 2"/>
    <property type="match status" value="1"/>
</dbReference>
<evidence type="ECO:0000256" key="1">
    <source>
        <dbReference type="ARBA" id="ARBA00006284"/>
    </source>
</evidence>
<dbReference type="Gene3D" id="3.40.50.10350">
    <property type="entry name" value="Glycerate kinase, domain 1"/>
    <property type="match status" value="1"/>
</dbReference>
<keyword evidence="3 4" id="KW-0418">Kinase</keyword>
<keyword evidence="6" id="KW-1185">Reference proteome</keyword>
<proteinExistence type="inferred from homology"/>
<gene>
    <name evidence="5" type="ORF">IV49_GL001416</name>
</gene>
<evidence type="ECO:0000256" key="3">
    <source>
        <dbReference type="ARBA" id="ARBA00022777"/>
    </source>
</evidence>
<evidence type="ECO:0000313" key="5">
    <source>
        <dbReference type="EMBL" id="KRN50922.1"/>
    </source>
</evidence>
<dbReference type="PATRIC" id="fig|1410657.5.peg.1465"/>
<keyword evidence="2 4" id="KW-0808">Transferase</keyword>
<dbReference type="Proteomes" id="UP000051841">
    <property type="component" value="Unassembled WGS sequence"/>
</dbReference>
<comment type="similarity">
    <text evidence="1 4">Belongs to the glycerate kinase type-1 family.</text>
</comment>
<dbReference type="RefSeq" id="WP_031588481.1">
    <property type="nucleotide sequence ID" value="NZ_JNKN01000001.1"/>
</dbReference>
<dbReference type="SUPFAM" id="SSF110738">
    <property type="entry name" value="Glycerate kinase I"/>
    <property type="match status" value="1"/>
</dbReference>
<organism evidence="5 6">
    <name type="scientific">Kandleria vitulina DSM 20405</name>
    <dbReference type="NCBI Taxonomy" id="1410657"/>
    <lineage>
        <taxon>Bacteria</taxon>
        <taxon>Bacillati</taxon>
        <taxon>Bacillota</taxon>
        <taxon>Erysipelotrichia</taxon>
        <taxon>Erysipelotrichales</taxon>
        <taxon>Coprobacillaceae</taxon>
        <taxon>Kandleria</taxon>
    </lineage>
</organism>
<evidence type="ECO:0000256" key="2">
    <source>
        <dbReference type="ARBA" id="ARBA00022679"/>
    </source>
</evidence>
<sequence>MKIVAAFDSFKESMSAYEAGLAVQRATDHEVIIKPMADGGEGTLEAIKSFLKGDIHNLEVHGPFNKTKASLLIADKIAIIECAQACGLDLVAEDKRNGSKTTTRGIGDMVRYAYDHGAREFIITLGGSSTNDGGAGFLSSLGVEFYNKDGQFIPTGETLSSIEDIRVPQFKYMSFKGICDVNNPLLGKQGATMVFGAQKGVKDLELQEKAMTHYANKSAEVLHKDERNYPGAGAAGGLGFAIVAYLNGELVGGFDEVARLSHLEEAIKEADLVFTGEGSMDHQTLMGKTPQGVLELAKKYNKKVVGFAGKVEDKEALLEAGFYDIRCINHQEAPLHELLKKGASNLEQEVREYLKHYEI</sequence>
<dbReference type="Pfam" id="PF02595">
    <property type="entry name" value="Gly_kinase"/>
    <property type="match status" value="1"/>
</dbReference>
<dbReference type="GO" id="GO:0008887">
    <property type="term" value="F:glycerate kinase activity"/>
    <property type="evidence" value="ECO:0007669"/>
    <property type="project" value="UniProtKB-UniRule"/>
</dbReference>
<dbReference type="InterPro" id="IPR004381">
    <property type="entry name" value="Glycerate_kinase"/>
</dbReference>
<dbReference type="InterPro" id="IPR018193">
    <property type="entry name" value="Glyc_kinase_flavodox-like_fold"/>
</dbReference>
<dbReference type="PANTHER" id="PTHR21599">
    <property type="entry name" value="GLYCERATE KINASE"/>
    <property type="match status" value="1"/>
</dbReference>
<accession>A0A0R2HMY7</accession>
<evidence type="ECO:0000313" key="6">
    <source>
        <dbReference type="Proteomes" id="UP000051841"/>
    </source>
</evidence>
<dbReference type="AlphaFoldDB" id="A0A0R2HMY7"/>
<dbReference type="NCBIfam" id="TIGR00045">
    <property type="entry name" value="glycerate kinase"/>
    <property type="match status" value="1"/>
</dbReference>
<dbReference type="PIRSF" id="PIRSF006078">
    <property type="entry name" value="GlxK"/>
    <property type="match status" value="1"/>
</dbReference>
<dbReference type="PANTHER" id="PTHR21599:SF0">
    <property type="entry name" value="GLYCERATE KINASE"/>
    <property type="match status" value="1"/>
</dbReference>
<comment type="caution">
    <text evidence="5">The sequence shown here is derived from an EMBL/GenBank/DDBJ whole genome shotgun (WGS) entry which is preliminary data.</text>
</comment>
<dbReference type="EMBL" id="JQBL01000004">
    <property type="protein sequence ID" value="KRN50922.1"/>
    <property type="molecule type" value="Genomic_DNA"/>
</dbReference>
<name>A0A0R2HMY7_9FIRM</name>
<evidence type="ECO:0000256" key="4">
    <source>
        <dbReference type="PIRNR" id="PIRNR006078"/>
    </source>
</evidence>
<dbReference type="InterPro" id="IPR036129">
    <property type="entry name" value="Glycerate_kinase_sf"/>
</dbReference>
<protein>
    <submittedName>
        <fullName evidence="5">Putative glycerate kinase</fullName>
    </submittedName>
</protein>